<evidence type="ECO:0000256" key="1">
    <source>
        <dbReference type="SAM" id="MobiDB-lite"/>
    </source>
</evidence>
<keyword evidence="3" id="KW-1185">Reference proteome</keyword>
<dbReference type="Gramene" id="OMERI11G16180.1">
    <property type="protein sequence ID" value="OMERI11G16180.1"/>
    <property type="gene ID" value="OMERI11G16180"/>
</dbReference>
<accession>A0A0E0F7L9</accession>
<reference evidence="2" key="2">
    <citation type="submission" date="2018-05" db="EMBL/GenBank/DDBJ databases">
        <title>OmerRS3 (Oryza meridionalis Reference Sequence Version 3).</title>
        <authorList>
            <person name="Zhang J."/>
            <person name="Kudrna D."/>
            <person name="Lee S."/>
            <person name="Talag J."/>
            <person name="Welchert J."/>
            <person name="Wing R.A."/>
        </authorList>
    </citation>
    <scope>NUCLEOTIDE SEQUENCE [LARGE SCALE GENOMIC DNA]</scope>
    <source>
        <strain evidence="2">cv. OR44</strain>
    </source>
</reference>
<sequence length="158" mass="17594">MSSPLEMFEEDVLIVMREEKITGVFGLMEDKRSNEYEEFSVSIKKLTPTTEDGASSPPQESPSSAPTRCSTNYSHSDMTASSNHIVEETAPTVTIKRGDSEEKDHGPFIITKDLSKFTSPKCSMKCFQPGCQAQSFRGYAYGAYMYHHCHDLHGFGSC</sequence>
<feature type="compositionally biased region" description="Polar residues" evidence="1">
    <location>
        <begin position="67"/>
        <end position="84"/>
    </location>
</feature>
<dbReference type="HOGENOM" id="CLU_1672077_0_0_1"/>
<evidence type="ECO:0000313" key="2">
    <source>
        <dbReference type="EnsemblPlants" id="OMERI11G16180.1"/>
    </source>
</evidence>
<dbReference type="EnsemblPlants" id="OMERI11G16180.1">
    <property type="protein sequence ID" value="OMERI11G16180.1"/>
    <property type="gene ID" value="OMERI11G16180"/>
</dbReference>
<dbReference type="Proteomes" id="UP000008021">
    <property type="component" value="Chromosome 11"/>
</dbReference>
<proteinExistence type="predicted"/>
<dbReference type="AlphaFoldDB" id="A0A0E0F7L9"/>
<feature type="compositionally biased region" description="Low complexity" evidence="1">
    <location>
        <begin position="54"/>
        <end position="66"/>
    </location>
</feature>
<reference evidence="2" key="1">
    <citation type="submission" date="2015-04" db="UniProtKB">
        <authorList>
            <consortium name="EnsemblPlants"/>
        </authorList>
    </citation>
    <scope>IDENTIFICATION</scope>
</reference>
<protein>
    <submittedName>
        <fullName evidence="2">Uncharacterized protein</fullName>
    </submittedName>
</protein>
<organism evidence="2">
    <name type="scientific">Oryza meridionalis</name>
    <dbReference type="NCBI Taxonomy" id="40149"/>
    <lineage>
        <taxon>Eukaryota</taxon>
        <taxon>Viridiplantae</taxon>
        <taxon>Streptophyta</taxon>
        <taxon>Embryophyta</taxon>
        <taxon>Tracheophyta</taxon>
        <taxon>Spermatophyta</taxon>
        <taxon>Magnoliopsida</taxon>
        <taxon>Liliopsida</taxon>
        <taxon>Poales</taxon>
        <taxon>Poaceae</taxon>
        <taxon>BOP clade</taxon>
        <taxon>Oryzoideae</taxon>
        <taxon>Oryzeae</taxon>
        <taxon>Oryzinae</taxon>
        <taxon>Oryza</taxon>
    </lineage>
</organism>
<feature type="region of interest" description="Disordered" evidence="1">
    <location>
        <begin position="43"/>
        <end position="104"/>
    </location>
</feature>
<evidence type="ECO:0000313" key="3">
    <source>
        <dbReference type="Proteomes" id="UP000008021"/>
    </source>
</evidence>
<name>A0A0E0F7L9_9ORYZ</name>